<evidence type="ECO:0000259" key="9">
    <source>
        <dbReference type="PROSITE" id="PS51202"/>
    </source>
</evidence>
<evidence type="ECO:0000256" key="3">
    <source>
        <dbReference type="ARBA" id="ARBA00022692"/>
    </source>
</evidence>
<dbReference type="InterPro" id="IPR006037">
    <property type="entry name" value="RCK_C"/>
</dbReference>
<feature type="transmembrane region" description="Helical" evidence="8">
    <location>
        <begin position="482"/>
        <end position="510"/>
    </location>
</feature>
<sequence>MIPADLSTGALVVFGLIAVALVLFVTEAIPTDVTAIGIIVSLAALEPMTGVGPRAAISGFANTATVTIVAMYMLSAAIQGTGVVQRLGVYLATITNGSEKRALLATICTTGPLAGFINNTPIVAIFVPMITDLAEKTGISPSKLLLPLSYAAILGGTLTLIGTSTNLLASEFAVELLGREPIGMFEFSALGVVILLVGLAYLATVGRWLTPARIPVDADLVEEFELEDHLATVRVRADSAPVGRTVDDLEARADADVRVLQLRRAGDGSDGETASADRVLEYDGDREATLEAGPEASTPGQRSGDGRTQLEADAASIPADGESFVAAATDERIREGDLLTVHGSLQAINRFVEAQRVHQLARESVTEETFEEAPSEDVLAKAVVPESSAFAGERLGETALREFFGTTVLAVRRGGDLLRTDLADVRLAPGDLLLLQTSDDAIDHFTTSNDLLVVDDAVDRLADADLEDVAPLSPKTPIAIGIMAGVIGAAALGLLSIVIAAFAGVFLMVVSGCLSIDDAYDAVSWNVVFLLAGVIPLGIALEATGGSAVIATGLVSAATYLPLVAVLLLFTVVTGLLANVITPVATVVLMIPIAVDAATSLGAAPFSFLLAVLFASATSFMTPVGYQTNLMVYGPGGYEFTDFLRVGGPLQLLLAVVTTVGITLIWGL</sequence>
<evidence type="ECO:0000256" key="7">
    <source>
        <dbReference type="SAM" id="MobiDB-lite"/>
    </source>
</evidence>
<dbReference type="EMBL" id="AOIE01000040">
    <property type="protein sequence ID" value="ELY77382.1"/>
    <property type="molecule type" value="Genomic_DNA"/>
</dbReference>
<dbReference type="KEGG" id="npe:Natpe_0556"/>
<evidence type="ECO:0000256" key="1">
    <source>
        <dbReference type="ARBA" id="ARBA00004141"/>
    </source>
</evidence>
<feature type="transmembrane region" description="Helical" evidence="8">
    <location>
        <begin position="144"/>
        <end position="162"/>
    </location>
</feature>
<dbReference type="Pfam" id="PF02080">
    <property type="entry name" value="TrkA_C"/>
    <property type="match status" value="1"/>
</dbReference>
<organism evidence="10 12">
    <name type="scientific">Natrinema pellirubrum (strain DSM 15624 / CIP 106293 / JCM 10476 / NCIMB 786 / 157)</name>
    <dbReference type="NCBI Taxonomy" id="797303"/>
    <lineage>
        <taxon>Archaea</taxon>
        <taxon>Methanobacteriati</taxon>
        <taxon>Methanobacteriota</taxon>
        <taxon>Stenosarchaea group</taxon>
        <taxon>Halobacteria</taxon>
        <taxon>Halobacteriales</taxon>
        <taxon>Natrialbaceae</taxon>
        <taxon>Natrinema</taxon>
    </lineage>
</organism>
<evidence type="ECO:0000313" key="10">
    <source>
        <dbReference type="EMBL" id="AGB30483.1"/>
    </source>
</evidence>
<dbReference type="InterPro" id="IPR004680">
    <property type="entry name" value="Cit_transptr-like_dom"/>
</dbReference>
<dbReference type="GeneID" id="14335015"/>
<dbReference type="HOGENOM" id="CLU_005170_6_1_2"/>
<dbReference type="GO" id="GO:0006813">
    <property type="term" value="P:potassium ion transport"/>
    <property type="evidence" value="ECO:0007669"/>
    <property type="project" value="InterPro"/>
</dbReference>
<feature type="transmembrane region" description="Helical" evidence="8">
    <location>
        <begin position="6"/>
        <end position="26"/>
    </location>
</feature>
<evidence type="ECO:0000313" key="12">
    <source>
        <dbReference type="Proteomes" id="UP000010843"/>
    </source>
</evidence>
<keyword evidence="2" id="KW-0813">Transport</keyword>
<reference evidence="12" key="1">
    <citation type="submission" date="2012-02" db="EMBL/GenBank/DDBJ databases">
        <title>Complete sequence of chromosome of Natrinema pellirubrum DSM 15624.</title>
        <authorList>
            <person name="Lucas S."/>
            <person name="Han J."/>
            <person name="Lapidus A."/>
            <person name="Cheng J.-F."/>
            <person name="Goodwin L."/>
            <person name="Pitluck S."/>
            <person name="Peters L."/>
            <person name="Teshima H."/>
            <person name="Detter J.C."/>
            <person name="Han C."/>
            <person name="Tapia R."/>
            <person name="Land M."/>
            <person name="Hauser L."/>
            <person name="Kyrpides N."/>
            <person name="Ivanova N."/>
            <person name="Pagani I."/>
            <person name="Sproer C."/>
            <person name="Anderson I."/>
            <person name="Woyke T."/>
        </authorList>
    </citation>
    <scope>NUCLEOTIDE SEQUENCE [LARGE SCALE GENOMIC DNA]</scope>
    <source>
        <strain evidence="12">DSM 15624 / JCM 10476 / NCIMB 786</strain>
    </source>
</reference>
<feature type="region of interest" description="Disordered" evidence="7">
    <location>
        <begin position="288"/>
        <end position="309"/>
    </location>
</feature>
<dbReference type="Proteomes" id="UP000011593">
    <property type="component" value="Unassembled WGS sequence"/>
</dbReference>
<feature type="transmembrane region" description="Helical" evidence="8">
    <location>
        <begin position="548"/>
        <end position="570"/>
    </location>
</feature>
<feature type="transmembrane region" description="Helical" evidence="8">
    <location>
        <begin position="607"/>
        <end position="626"/>
    </location>
</feature>
<dbReference type="PATRIC" id="fig|797303.5.peg.1412"/>
<feature type="transmembrane region" description="Helical" evidence="8">
    <location>
        <begin position="646"/>
        <end position="666"/>
    </location>
</feature>
<feature type="transmembrane region" description="Helical" evidence="8">
    <location>
        <begin position="576"/>
        <end position="595"/>
    </location>
</feature>
<feature type="transmembrane region" description="Helical" evidence="8">
    <location>
        <begin position="182"/>
        <end position="203"/>
    </location>
</feature>
<dbReference type="Gene3D" id="3.30.70.1450">
    <property type="entry name" value="Regulator of K+ conductance, C-terminal domain"/>
    <property type="match status" value="2"/>
</dbReference>
<accession>L0JI13</accession>
<evidence type="ECO:0000256" key="4">
    <source>
        <dbReference type="ARBA" id="ARBA00022737"/>
    </source>
</evidence>
<keyword evidence="3 8" id="KW-0812">Transmembrane</keyword>
<dbReference type="InterPro" id="IPR051679">
    <property type="entry name" value="DASS-Related_Transporters"/>
</dbReference>
<dbReference type="EMBL" id="CP003372">
    <property type="protein sequence ID" value="AGB30483.1"/>
    <property type="molecule type" value="Genomic_DNA"/>
</dbReference>
<dbReference type="PROSITE" id="PS51202">
    <property type="entry name" value="RCK_C"/>
    <property type="match status" value="1"/>
</dbReference>
<dbReference type="PANTHER" id="PTHR43652">
    <property type="entry name" value="BASIC AMINO ACID ANTIPORTER YFCC-RELATED"/>
    <property type="match status" value="1"/>
</dbReference>
<evidence type="ECO:0000313" key="13">
    <source>
        <dbReference type="Proteomes" id="UP000011593"/>
    </source>
</evidence>
<feature type="transmembrane region" description="Helical" evidence="8">
    <location>
        <begin position="522"/>
        <end position="541"/>
    </location>
</feature>
<evidence type="ECO:0000256" key="5">
    <source>
        <dbReference type="ARBA" id="ARBA00022989"/>
    </source>
</evidence>
<gene>
    <name evidence="10" type="ordered locus">Natpe_0556</name>
    <name evidence="11" type="ORF">C488_06967</name>
</gene>
<proteinExistence type="predicted"/>
<dbReference type="eggNOG" id="arCOG00237">
    <property type="taxonomic scope" value="Archaea"/>
</dbReference>
<feature type="domain" description="RCK C-terminal" evidence="9">
    <location>
        <begin position="367"/>
        <end position="451"/>
    </location>
</feature>
<keyword evidence="6 8" id="KW-0472">Membrane</keyword>
<reference evidence="11 13" key="3">
    <citation type="journal article" date="2014" name="PLoS Genet.">
        <title>Phylogenetically driven sequencing of extremely halophilic archaea reveals strategies for static and dynamic osmo-response.</title>
        <authorList>
            <person name="Becker E.A."/>
            <person name="Seitzer P.M."/>
            <person name="Tritt A."/>
            <person name="Larsen D."/>
            <person name="Krusor M."/>
            <person name="Yao A.I."/>
            <person name="Wu D."/>
            <person name="Madern D."/>
            <person name="Eisen J.A."/>
            <person name="Darling A.E."/>
            <person name="Facciotti M.T."/>
        </authorList>
    </citation>
    <scope>NUCLEOTIDE SEQUENCE [LARGE SCALE GENOMIC DNA]</scope>
    <source>
        <strain evidence="11 13">DSM 15624</strain>
    </source>
</reference>
<dbReference type="PANTHER" id="PTHR43652:SF2">
    <property type="entry name" value="BASIC AMINO ACID ANTIPORTER YFCC-RELATED"/>
    <property type="match status" value="1"/>
</dbReference>
<evidence type="ECO:0000256" key="2">
    <source>
        <dbReference type="ARBA" id="ARBA00022448"/>
    </source>
</evidence>
<keyword evidence="5 8" id="KW-1133">Transmembrane helix</keyword>
<reference evidence="10" key="2">
    <citation type="submission" date="2012-02" db="EMBL/GenBank/DDBJ databases">
        <title>Complete sequence of chromosome of Natrinema pellirubrum DSM 15624.</title>
        <authorList>
            <consortium name="US DOE Joint Genome Institute"/>
            <person name="Lucas S."/>
            <person name="Han J."/>
            <person name="Lapidus A."/>
            <person name="Cheng J.-F."/>
            <person name="Goodwin L."/>
            <person name="Pitluck S."/>
            <person name="Peters L."/>
            <person name="Teshima H."/>
            <person name="Detter J.C."/>
            <person name="Han C."/>
            <person name="Tapia R."/>
            <person name="Land M."/>
            <person name="Hauser L."/>
            <person name="Kyrpides N."/>
            <person name="Ivanova N."/>
            <person name="Pagani I."/>
            <person name="Sproer C."/>
            <person name="Anderson I."/>
            <person name="Woyke T."/>
        </authorList>
    </citation>
    <scope>NUCLEOTIDE SEQUENCE</scope>
    <source>
        <strain evidence="10">DSM 15624</strain>
    </source>
</reference>
<dbReference type="GO" id="GO:0005886">
    <property type="term" value="C:plasma membrane"/>
    <property type="evidence" value="ECO:0007669"/>
    <property type="project" value="TreeGrafter"/>
</dbReference>
<evidence type="ECO:0000256" key="8">
    <source>
        <dbReference type="SAM" id="Phobius"/>
    </source>
</evidence>
<comment type="subcellular location">
    <subcellularLocation>
        <location evidence="1">Membrane</location>
        <topology evidence="1">Multi-pass membrane protein</topology>
    </subcellularLocation>
</comment>
<dbReference type="Pfam" id="PF03600">
    <property type="entry name" value="CitMHS"/>
    <property type="match status" value="1"/>
</dbReference>
<feature type="transmembrane region" description="Helical" evidence="8">
    <location>
        <begin position="33"/>
        <end position="51"/>
    </location>
</feature>
<evidence type="ECO:0000256" key="6">
    <source>
        <dbReference type="ARBA" id="ARBA00023136"/>
    </source>
</evidence>
<dbReference type="STRING" id="797303.Natpe_0556"/>
<dbReference type="RefSeq" id="WP_006180740.1">
    <property type="nucleotide sequence ID" value="NC_019962.1"/>
</dbReference>
<keyword evidence="13" id="KW-1185">Reference proteome</keyword>
<dbReference type="Proteomes" id="UP000010843">
    <property type="component" value="Chromosome"/>
</dbReference>
<name>L0JI13_NATP1</name>
<dbReference type="SUPFAM" id="SSF116726">
    <property type="entry name" value="TrkA C-terminal domain-like"/>
    <property type="match status" value="1"/>
</dbReference>
<dbReference type="AlphaFoldDB" id="L0JI13"/>
<protein>
    <submittedName>
        <fullName evidence="11">Citrate/succinate, 2-oxoglutarate/malate transporter</fullName>
    </submittedName>
    <submittedName>
        <fullName evidence="10">Di-/tricarboxylate transporter</fullName>
    </submittedName>
</protein>
<evidence type="ECO:0000313" key="11">
    <source>
        <dbReference type="EMBL" id="ELY77382.1"/>
    </source>
</evidence>
<dbReference type="OrthoDB" id="21388at2157"/>
<dbReference type="InterPro" id="IPR036721">
    <property type="entry name" value="RCK_C_sf"/>
</dbReference>
<dbReference type="GO" id="GO:0008324">
    <property type="term" value="F:monoatomic cation transmembrane transporter activity"/>
    <property type="evidence" value="ECO:0007669"/>
    <property type="project" value="InterPro"/>
</dbReference>
<keyword evidence="4" id="KW-0677">Repeat</keyword>